<evidence type="ECO:0000259" key="2">
    <source>
        <dbReference type="Pfam" id="PF13391"/>
    </source>
</evidence>
<keyword evidence="4" id="KW-1185">Reference proteome</keyword>
<dbReference type="OMA" id="DPRNSLM"/>
<evidence type="ECO:0000256" key="1">
    <source>
        <dbReference type="SAM" id="MobiDB-lite"/>
    </source>
</evidence>
<protein>
    <recommendedName>
        <fullName evidence="2">HNH nuclease domain-containing protein</fullName>
    </recommendedName>
</protein>
<proteinExistence type="predicted"/>
<sequence length="302" mass="33910">METAMPHYKELESAYVDAMVARIASASGNQPKSKFKANAFRQAVETFYGTSKTEETNFMPRKLAFCHVLGWLSSKEVRAAHLVPKSLEERSVAHLFGVGAVTIDDPRNSLMLEKNIETAMDMGNVVVVATKAPSAADEIVQWKLVVTDPALLKHVAADGAKWNVLHGKTLTFLGHNRPAKRYLYFRYVMTYLMLKDQGRLDWVQEVETGGCIWAAPGKYLHRSMLINLALRVSDHYLPEVFNKSTTFEDDDASTEMDETEDTLAINLANSMSIPSPDSKKRDDAEDEEDEEDEDEKGEDLEE</sequence>
<evidence type="ECO:0000313" key="4">
    <source>
        <dbReference type="Proteomes" id="UP000002669"/>
    </source>
</evidence>
<reference evidence="4" key="1">
    <citation type="journal article" date="2012" name="MBio">
        <title>Comparative genome analysis of Trichophyton rubrum and related dermatophytes reveals candidate genes involved in infection.</title>
        <authorList>
            <person name="Martinez D.A."/>
            <person name="Oliver B.G."/>
            <person name="Graeser Y."/>
            <person name="Goldberg J.M."/>
            <person name="Li W."/>
            <person name="Martinez-Rossi N.M."/>
            <person name="Monod M."/>
            <person name="Shelest E."/>
            <person name="Barton R.C."/>
            <person name="Birch E."/>
            <person name="Brakhage A.A."/>
            <person name="Chen Z."/>
            <person name="Gurr S.J."/>
            <person name="Heiman D."/>
            <person name="Heitman J."/>
            <person name="Kosti I."/>
            <person name="Rossi A."/>
            <person name="Saif S."/>
            <person name="Samalova M."/>
            <person name="Saunders C.W."/>
            <person name="Shea T."/>
            <person name="Summerbell R.C."/>
            <person name="Xu J."/>
            <person name="Young S."/>
            <person name="Zeng Q."/>
            <person name="Birren B.W."/>
            <person name="Cuomo C.A."/>
            <person name="White T.C."/>
        </authorList>
    </citation>
    <scope>NUCLEOTIDE SEQUENCE [LARGE SCALE GENOMIC DNA]</scope>
    <source>
        <strain evidence="4">ATCC MYA-4604 / CBS 118893</strain>
    </source>
</reference>
<dbReference type="VEuPathDB" id="FungiDB:MGYG_08730"/>
<feature type="domain" description="HNH nuclease" evidence="2">
    <location>
        <begin position="66"/>
        <end position="127"/>
    </location>
</feature>
<dbReference type="Pfam" id="PF13391">
    <property type="entry name" value="HNH_2"/>
    <property type="match status" value="1"/>
</dbReference>
<name>E4V6U0_ARTGP</name>
<dbReference type="Proteomes" id="UP000002669">
    <property type="component" value="Unassembled WGS sequence"/>
</dbReference>
<dbReference type="AlphaFoldDB" id="E4V6U0"/>
<feature type="compositionally biased region" description="Acidic residues" evidence="1">
    <location>
        <begin position="284"/>
        <end position="302"/>
    </location>
</feature>
<dbReference type="GeneID" id="10024458"/>
<dbReference type="eggNOG" id="ENOG502SR67">
    <property type="taxonomic scope" value="Eukaryota"/>
</dbReference>
<dbReference type="InParanoid" id="E4V6U0"/>
<dbReference type="STRING" id="535722.E4V6U0"/>
<dbReference type="RefSeq" id="XP_003169183.1">
    <property type="nucleotide sequence ID" value="XM_003169135.1"/>
</dbReference>
<dbReference type="InterPro" id="IPR003615">
    <property type="entry name" value="HNH_nuc"/>
</dbReference>
<evidence type="ECO:0000313" key="3">
    <source>
        <dbReference type="EMBL" id="EFQ96806.1"/>
    </source>
</evidence>
<dbReference type="HOGENOM" id="CLU_054238_0_0_1"/>
<organism evidence="4">
    <name type="scientific">Arthroderma gypseum (strain ATCC MYA-4604 / CBS 118893)</name>
    <name type="common">Microsporum gypseum</name>
    <dbReference type="NCBI Taxonomy" id="535722"/>
    <lineage>
        <taxon>Eukaryota</taxon>
        <taxon>Fungi</taxon>
        <taxon>Dikarya</taxon>
        <taxon>Ascomycota</taxon>
        <taxon>Pezizomycotina</taxon>
        <taxon>Eurotiomycetes</taxon>
        <taxon>Eurotiomycetidae</taxon>
        <taxon>Onygenales</taxon>
        <taxon>Arthrodermataceae</taxon>
        <taxon>Nannizzia</taxon>
    </lineage>
</organism>
<dbReference type="EMBL" id="DS989831">
    <property type="protein sequence ID" value="EFQ96806.1"/>
    <property type="molecule type" value="Genomic_DNA"/>
</dbReference>
<gene>
    <name evidence="3" type="ORF">MGYG_08730</name>
</gene>
<dbReference type="OrthoDB" id="4173921at2759"/>
<feature type="region of interest" description="Disordered" evidence="1">
    <location>
        <begin position="266"/>
        <end position="302"/>
    </location>
</feature>
<accession>E4V6U0</accession>